<evidence type="ECO:0000256" key="5">
    <source>
        <dbReference type="ARBA" id="ARBA00022989"/>
    </source>
</evidence>
<dbReference type="PROSITE" id="PS51257">
    <property type="entry name" value="PROKAR_LIPOPROTEIN"/>
    <property type="match status" value="1"/>
</dbReference>
<feature type="transmembrane region" description="Helical" evidence="10">
    <location>
        <begin position="2564"/>
        <end position="2590"/>
    </location>
</feature>
<dbReference type="Pfam" id="PF20519">
    <property type="entry name" value="Polycystin_dom"/>
    <property type="match status" value="1"/>
</dbReference>
<dbReference type="SMART" id="SM00303">
    <property type="entry name" value="GPS"/>
    <property type="match status" value="1"/>
</dbReference>
<keyword evidence="4 11" id="KW-0732">Signal</keyword>
<dbReference type="InterPro" id="IPR001024">
    <property type="entry name" value="PLAT/LH2_dom"/>
</dbReference>
<evidence type="ECO:0000313" key="15">
    <source>
        <dbReference type="RefSeq" id="XP_065660241.1"/>
    </source>
</evidence>
<evidence type="ECO:0000256" key="1">
    <source>
        <dbReference type="ARBA" id="ARBA00004141"/>
    </source>
</evidence>
<dbReference type="InterPro" id="IPR051223">
    <property type="entry name" value="Polycystin"/>
</dbReference>
<dbReference type="PROSITE" id="PS50221">
    <property type="entry name" value="GAIN_B"/>
    <property type="match status" value="1"/>
</dbReference>
<dbReference type="InterPro" id="IPR000203">
    <property type="entry name" value="GPS"/>
</dbReference>
<keyword evidence="5 10" id="KW-1133">Transmembrane helix</keyword>
<proteinExistence type="inferred from homology"/>
<evidence type="ECO:0000256" key="11">
    <source>
        <dbReference type="SAM" id="SignalP"/>
    </source>
</evidence>
<evidence type="ECO:0000256" key="7">
    <source>
        <dbReference type="ARBA" id="ARBA00023157"/>
    </source>
</evidence>
<dbReference type="Pfam" id="PF01825">
    <property type="entry name" value="GPS"/>
    <property type="match status" value="1"/>
</dbReference>
<accession>A0ABM4CEX7</accession>
<dbReference type="PANTHER" id="PTHR10877">
    <property type="entry name" value="POLYCYSTIN FAMILY MEMBER"/>
    <property type="match status" value="1"/>
</dbReference>
<dbReference type="Proteomes" id="UP001652625">
    <property type="component" value="Chromosome 08"/>
</dbReference>
<evidence type="ECO:0000256" key="4">
    <source>
        <dbReference type="ARBA" id="ARBA00022729"/>
    </source>
</evidence>
<feature type="transmembrane region" description="Helical" evidence="10">
    <location>
        <begin position="2531"/>
        <end position="2552"/>
    </location>
</feature>
<gene>
    <name evidence="15" type="primary">LOC101238025</name>
</gene>
<dbReference type="PANTHER" id="PTHR10877:SF150">
    <property type="entry name" value="REJ DOMAIN-CONTAINING PROTEIN"/>
    <property type="match status" value="1"/>
</dbReference>
<evidence type="ECO:0000259" key="12">
    <source>
        <dbReference type="PROSITE" id="PS50095"/>
    </source>
</evidence>
<sequence>MKNLLVLLLFCAGFSSVLLGCTEDITTDYQLTTSGYHVESNVSCISACNSYNPSVFLYAFFFESQLCFCSNASLPQLNTFTNNTCFGNTCLNGNISTDCIFSYQVFPLSLGIIEKNIIFSPKIAVVNNEVQIQTNVVKGDVSSAYVIPIPNDLPPLVQTVEGMTINTHFYLPGLQKWTQTIGNSYADPFNTTSWLQVDEGVGGVNVIPSTNMVNGSYNFFLTITKGTNLYVNIMLPMNETLNFTTDIMSLSFGYDLAFVYTPQATSCSLSAGFVLKQVVLTSGYLTKLKLKVSAIGTLEVAILQPISSGFFKVSLVNQSQMSNAPKMVTALVVKQFLFLLNDIGVLEISLKSKNSEVQENDMIWIGGSASLICNRTDNEPMNGIQLGKTITFSTYDASNNGFFISFFISKPFEYLIPINRVGLFNLFANVSDYVPSFQIMNYSFPIQIPVSGLRFAENYPIPKNVAGYKPDSLLLLKAVIQNGSDVSYLFDIPKLNYSLNISNGDTVNFTMTTLGYFTVYLTAANRLNSVSTSIDIAVLSEIDGLFLNVVKVQLQNSSYNTIVSLFNGTEVLLNINFGDGTPPRVLTNIIGTGVGGYTYIINHTYSACNVYTITTYATNVLVYLNTTVRSSYSNSTNVTVLCLMSPLKVKTIPIPSLHLVDQKQYVKLSFKKPFILSVYQDIGSYRNYSIDWGDGNYSYYNQSVMNLNEYSPVSFQLIHSYEKENIYNLIVNSSNALQTLSFSNYIDVKECSVPDVSFYYGTILDPVTVVQSVSNDFTAIVDSVRQTCNIESSSFQWNLSSSISAISSTNGILSQQKVTYTISKNSLHFGTYYLNLRYTYGDDYYDYTAYLNVTFLPLSMSIQNGLYAPYAYQIQNGNDSYFQNFTISAMPSKDPDDPDSGIQNITFTWSCKVASDFLEASYAMGNFTNLNLTYSSDTCFNQTWMDISSNSAEINFTTQQFLEGINYHVKVCGTKCAGRDIYSNELIKTNCFVQEVLIVARKVPIIALKCISNCDEKLNFKERVIYSFICTDCGFQRLAAKWTITNDSGVVPSEILSGNATTTGFSTPSLVISKDILLESTNYTFMLLVGFADSINRAKFKFTKTTCTKPTLGFCYVNPMKGYALETKFGIFCNNWKDSDGLLNYMFFYDNGQSQHMNLTSTTTIDYPILNSASIDKPNLIDFILGPGDKNYNFIIKIIIRVSGKFKAYTESILYIQVFPNEKPKNLTNLMTNVNLFDVESVTNLAQAISSNTNKNSVDFYNGTDNNVKNQQQLLDLQETRTQVISLLNNVSIKDLSSFKSVSDALVVASQYPLELTPYAQNQAEDVITKMASLFTKDNFEDLGADHYDIMTQSFVNSISNLFQAGLNNNKTEIALSTNQTTVTTTAATTPSNLSKEIFQPSNFSEGNSNFVSKLSESLEKYFLIAQSYKVPGENATLGETKQFVFVLKKDFSSYLSNTTIGSVDGGFMLPDSRDMFNESVQNIQILLHNVRMKEIVYTWDADRSQNILSESQSLSFSDVNGHPIKVSNISQPIHIAIKNMPEKMYSNNISLSMPNDIYQVRLPLIPDCNMLLKFLLKNDLNNLTNLIVYIQYGRVATKFDHDIMLNISAKHSVVMTKNYNVNIFNATVFNSTRKSTMNFSEAVTKNITITGNTSFANIFSNKINGGLQRNQDAYLNNDSTLVLWNFNNATYAFLNNSELHLTFLYSGPMPNKKLDQNPYTFDEAESFGTFDYEMKSYCVDCNYWNEDVNKWMSDGCQLDYYNTSFLVTKCKCTHLTAFGGFFVSPNPLPKLSISKIKTGYTLLTSVLIIIMLWIIGLLLARRIDKRDALKVGVCPLLDNLPEDNYLYEIVVNTGNRRNAGTKSNIFFTVTGDVTESGVRHLKDPERECFQRSSCDVFIMTTPGTLGDLDFIRIWHDNSGGGWYIKNIVITDLQTEKKYLFIFQRWIAVDCSSSLDCVIPVASNEESTNFTYVFQTKAHNKFLDEHLWFSVFARPPKSNFTRCQRLSVAVSLIMTSMMISTLFYQRVPPAKPAIENKFGFTFTYSMVFLLLVSSLAKLPLQLLIIKIFRLKLKHFKYVKNNPNSFIESSKIKEKKKVYTLYPLHNVSNVSLDEQQNTHSKKSRLFNGCLYLGWFVCVANIIVCSFIVFLNGTAFGNAKSLTWLSSVTIDLVKDIFIIEPMKIFVLAVIIALVVKKVNEDTIEVENEGKVLAHNEVWLHKMKLESETLKKENLKLQPLDSTTLNKMRELRLKCKKMNALIIELAMYTLYAILVFFIGYKTREGIVFFQTRNVGELFNLQLRPEVSYDDSTVFNQIQSSNDFWPWMENFFLPQVYPDPWHNLSKLYENADKKDFPGKLFLNDLTSKIVNGIRVRQIRVQPNSCMKPNLVAEYIKIDCLSQYFSASEETRDFYLNWTSPKQSSSTKDSLKTPWSYQTWQELDGYPFAADLDTYYGGGYIIEIFPKWKNKELLEQVKDSRWIDRQTRAIIIEFALFNAATNYFDMIIMVLEFPASGGVVPNFSIITFNLYSMTKVFGITMLVSQILFILMMLVITVRECRFLYRAGWMYFLEFWNLVEAAIITLSYIAVGFFFYKDYLGKSLLKRLSTKKPQIFINFQFASYWDLTYVNIVALIVFFVTLKFIKLLRFNRRISMLSSTLKAGWYPLSMFGIIVLIILCSFIFSCNIMFGAFIDGYQTYFKTIVSIISLLLGKFSYSHFGKANPVLGPIFFLAFNLIVIWIVMNMFVSILNDVFEAVRTSLESQSNDFEMVDFILEHLKDLLGFKPIKKEADMAYQNKIASISLNSVITPSVPLTSVRKLKKKFSDLSKVKKERFRAVKINDNLKLTVILQNFSKYDYLLNDNEVDSNEYLNKFIACTSLLYKSSLANEKNHVSKNDERRMINVKTDFEDDECLIETIEIS</sequence>
<evidence type="ECO:0000313" key="14">
    <source>
        <dbReference type="Proteomes" id="UP001652625"/>
    </source>
</evidence>
<feature type="transmembrane region" description="Helical" evidence="10">
    <location>
        <begin position="2723"/>
        <end position="2745"/>
    </location>
</feature>
<feature type="domain" description="PLAT" evidence="12">
    <location>
        <begin position="1846"/>
        <end position="1961"/>
    </location>
</feature>
<dbReference type="Pfam" id="PF08016">
    <property type="entry name" value="PKD_channel"/>
    <property type="match status" value="1"/>
</dbReference>
<evidence type="ECO:0000256" key="9">
    <source>
        <dbReference type="PROSITE-ProRule" id="PRU00152"/>
    </source>
</evidence>
<comment type="caution">
    <text evidence="9">Lacks conserved residue(s) required for the propagation of feature annotation.</text>
</comment>
<feature type="domain" description="GAIN-B" evidence="13">
    <location>
        <begin position="1639"/>
        <end position="1790"/>
    </location>
</feature>
<dbReference type="InterPro" id="IPR013122">
    <property type="entry name" value="PKD1_2_channel"/>
</dbReference>
<reference evidence="15" key="1">
    <citation type="submission" date="2025-08" db="UniProtKB">
        <authorList>
            <consortium name="RefSeq"/>
        </authorList>
    </citation>
    <scope>IDENTIFICATION</scope>
</reference>
<dbReference type="InterPro" id="IPR057244">
    <property type="entry name" value="GAIN_B"/>
</dbReference>
<feature type="transmembrane region" description="Helical" evidence="10">
    <location>
        <begin position="2174"/>
        <end position="2193"/>
    </location>
</feature>
<keyword evidence="8" id="KW-0325">Glycoprotein</keyword>
<feature type="transmembrane region" description="Helical" evidence="10">
    <location>
        <begin position="2006"/>
        <end position="2024"/>
    </location>
</feature>
<feature type="transmembrane region" description="Helical" evidence="10">
    <location>
        <begin position="2659"/>
        <end position="2688"/>
    </location>
</feature>
<feature type="transmembrane region" description="Helical" evidence="10">
    <location>
        <begin position="2044"/>
        <end position="2065"/>
    </location>
</feature>
<comment type="subcellular location">
    <subcellularLocation>
        <location evidence="1">Membrane</location>
        <topology evidence="1">Multi-pass membrane protein</topology>
    </subcellularLocation>
</comment>
<evidence type="ECO:0000256" key="6">
    <source>
        <dbReference type="ARBA" id="ARBA00023136"/>
    </source>
</evidence>
<keyword evidence="3 10" id="KW-0812">Transmembrane</keyword>
<dbReference type="SMART" id="SM00308">
    <property type="entry name" value="LH2"/>
    <property type="match status" value="1"/>
</dbReference>
<dbReference type="Pfam" id="PF01477">
    <property type="entry name" value="PLAT"/>
    <property type="match status" value="1"/>
</dbReference>
<dbReference type="InterPro" id="IPR036392">
    <property type="entry name" value="PLAT/LH2_dom_sf"/>
</dbReference>
<organism evidence="14 15">
    <name type="scientific">Hydra vulgaris</name>
    <name type="common">Hydra</name>
    <name type="synonym">Hydra attenuata</name>
    <dbReference type="NCBI Taxonomy" id="6087"/>
    <lineage>
        <taxon>Eukaryota</taxon>
        <taxon>Metazoa</taxon>
        <taxon>Cnidaria</taxon>
        <taxon>Hydrozoa</taxon>
        <taxon>Hydroidolina</taxon>
        <taxon>Anthoathecata</taxon>
        <taxon>Aplanulata</taxon>
        <taxon>Hydridae</taxon>
        <taxon>Hydra</taxon>
    </lineage>
</organism>
<evidence type="ECO:0000259" key="13">
    <source>
        <dbReference type="PROSITE" id="PS50221"/>
    </source>
</evidence>
<dbReference type="PRINTS" id="PR01433">
    <property type="entry name" value="POLYCYSTIN2"/>
</dbReference>
<feature type="chain" id="PRO_5046607573" evidence="11">
    <location>
        <begin position="20"/>
        <end position="2916"/>
    </location>
</feature>
<name>A0ABM4CEX7_HYDVU</name>
<feature type="transmembrane region" description="Helical" evidence="10">
    <location>
        <begin position="1800"/>
        <end position="1821"/>
    </location>
</feature>
<dbReference type="InterPro" id="IPR003915">
    <property type="entry name" value="PKD_2"/>
</dbReference>
<feature type="transmembrane region" description="Helical" evidence="10">
    <location>
        <begin position="2621"/>
        <end position="2639"/>
    </location>
</feature>
<feature type="transmembrane region" description="Helical" evidence="10">
    <location>
        <begin position="2128"/>
        <end position="2154"/>
    </location>
</feature>
<dbReference type="SUPFAM" id="SSF49723">
    <property type="entry name" value="Lipase/lipooxygenase domain (PLAT/LH2 domain)"/>
    <property type="match status" value="1"/>
</dbReference>
<evidence type="ECO:0000256" key="10">
    <source>
        <dbReference type="SAM" id="Phobius"/>
    </source>
</evidence>
<dbReference type="Pfam" id="PF02010">
    <property type="entry name" value="REJ"/>
    <property type="match status" value="1"/>
</dbReference>
<evidence type="ECO:0000256" key="2">
    <source>
        <dbReference type="ARBA" id="ARBA00007200"/>
    </source>
</evidence>
<keyword evidence="7" id="KW-1015">Disulfide bond</keyword>
<dbReference type="InterPro" id="IPR002859">
    <property type="entry name" value="PKD/REJ-like"/>
</dbReference>
<protein>
    <submittedName>
        <fullName evidence="15">Uncharacterized protein LOC101238025 isoform X4</fullName>
    </submittedName>
</protein>
<dbReference type="Gene3D" id="2.40.180.10">
    <property type="entry name" value="Catalase core domain"/>
    <property type="match status" value="1"/>
</dbReference>
<keyword evidence="6 10" id="KW-0472">Membrane</keyword>
<comment type="similarity">
    <text evidence="2">Belongs to the polycystin family.</text>
</comment>
<feature type="signal peptide" evidence="11">
    <location>
        <begin position="1"/>
        <end position="19"/>
    </location>
</feature>
<dbReference type="RefSeq" id="XP_065660241.1">
    <property type="nucleotide sequence ID" value="XM_065804169.1"/>
</dbReference>
<dbReference type="GeneID" id="101238025"/>
<keyword evidence="14" id="KW-1185">Reference proteome</keyword>
<dbReference type="PROSITE" id="PS50095">
    <property type="entry name" value="PLAT"/>
    <property type="match status" value="1"/>
</dbReference>
<feature type="transmembrane region" description="Helical" evidence="10">
    <location>
        <begin position="2255"/>
        <end position="2277"/>
    </location>
</feature>
<evidence type="ECO:0000256" key="8">
    <source>
        <dbReference type="ARBA" id="ARBA00023180"/>
    </source>
</evidence>
<evidence type="ECO:0000256" key="3">
    <source>
        <dbReference type="ARBA" id="ARBA00022692"/>
    </source>
</evidence>
<dbReference type="InterPro" id="IPR046791">
    <property type="entry name" value="Polycystin_dom"/>
</dbReference>